<accession>A0ABV9HRA3</accession>
<dbReference type="Proteomes" id="UP001596043">
    <property type="component" value="Unassembled WGS sequence"/>
</dbReference>
<sequence length="321" mass="37206">MEQNLFLKEIRAVVPSETSLIEAIATALDISYDAAHRRTSLKSKLSLSESVILAKHFKLSLDKLFVSKQSNWVSVEKTAPIHDEEGLKAYFESSYKNLTPLLGKKKCKLIYSAKDIPIFYDLKSDIMMRFKIYVWLKLLDPTFHSVSYSHFTPSLDIQQIAKRLGDLYEDLPITEIWDLTTINGTLKQIHFYFKAGHLTEKEALMITASLKETIHKIGQRVVTDPTYLFYYNELLIMNNNIYAQVDDQQSLYIPFTLLSYYRTSDRITCDHAKMYLDKQLQHSKLLNTAGEKERNTFFNKIHKKIQALEHLISASEALDFE</sequence>
<evidence type="ECO:0000313" key="2">
    <source>
        <dbReference type="Proteomes" id="UP001596043"/>
    </source>
</evidence>
<name>A0ABV9HRA3_9FLAO</name>
<keyword evidence="2" id="KW-1185">Reference proteome</keyword>
<proteinExistence type="predicted"/>
<reference evidence="2" key="1">
    <citation type="journal article" date="2019" name="Int. J. Syst. Evol. Microbiol.">
        <title>The Global Catalogue of Microorganisms (GCM) 10K type strain sequencing project: providing services to taxonomists for standard genome sequencing and annotation.</title>
        <authorList>
            <consortium name="The Broad Institute Genomics Platform"/>
            <consortium name="The Broad Institute Genome Sequencing Center for Infectious Disease"/>
            <person name="Wu L."/>
            <person name="Ma J."/>
        </authorList>
    </citation>
    <scope>NUCLEOTIDE SEQUENCE [LARGE SCALE GENOMIC DNA]</scope>
    <source>
        <strain evidence="2">YJ-61-S</strain>
    </source>
</reference>
<comment type="caution">
    <text evidence="1">The sequence shown here is derived from an EMBL/GenBank/DDBJ whole genome shotgun (WGS) entry which is preliminary data.</text>
</comment>
<dbReference type="RefSeq" id="WP_379976900.1">
    <property type="nucleotide sequence ID" value="NZ_JBHSFV010000001.1"/>
</dbReference>
<dbReference type="EMBL" id="JBHSFV010000001">
    <property type="protein sequence ID" value="MFC4632699.1"/>
    <property type="molecule type" value="Genomic_DNA"/>
</dbReference>
<evidence type="ECO:0000313" key="1">
    <source>
        <dbReference type="EMBL" id="MFC4632699.1"/>
    </source>
</evidence>
<protein>
    <recommendedName>
        <fullName evidence="3">Transcription regulator BetR N-terminal domain-containing protein</fullName>
    </recommendedName>
</protein>
<gene>
    <name evidence="1" type="ORF">ACFO3O_02205</name>
</gene>
<organism evidence="1 2">
    <name type="scientific">Dokdonia ponticola</name>
    <dbReference type="NCBI Taxonomy" id="2041041"/>
    <lineage>
        <taxon>Bacteria</taxon>
        <taxon>Pseudomonadati</taxon>
        <taxon>Bacteroidota</taxon>
        <taxon>Flavobacteriia</taxon>
        <taxon>Flavobacteriales</taxon>
        <taxon>Flavobacteriaceae</taxon>
        <taxon>Dokdonia</taxon>
    </lineage>
</organism>
<evidence type="ECO:0008006" key="3">
    <source>
        <dbReference type="Google" id="ProtNLM"/>
    </source>
</evidence>